<dbReference type="EMBL" id="LBTJ01000064">
    <property type="protein sequence ID" value="KKQ36534.1"/>
    <property type="molecule type" value="Genomic_DNA"/>
</dbReference>
<sequence>MTPQTEVALPQSQATTLQREAPVPGAQAEPANPANAASIAGAPPVVDHGDSRGDTDSPEVKSPPAAEQITTPEPAAHTPEEIQEMRRNEAVRVVHATVARTGFEAKQSFEAKKSKKSLTEAQQAAYGYYVLSNDVMNAPIGRFAKPISLNNSGNTLHVEFSDGEFIAAGADGQVIDSIVEKIDINGETYLKCMVVGNEQDIKASELLNAQLLSEEALLLEAFSVGTDQKTVAEAYFVHLKQRDQDLQVNALSLHEAGIRTGLFEADGLRALVRRSTEDGSDLQSNLMGMLADQIIADPETAGTILHTLNLAPERIEGLDREIQSTESRIAEIKEKIKSITDTTEGAQAVKRQHEVEIAQLQSVLGEQKKQKDLLQALQTAMAEQGIEGDTGMIQLVAKLYEGNMSVDQAQRVNKALQEGNIDELLQSLLNDLPDDHPEKSKFQRMAEQATKVGIPVLGIILALLIIQGAGGAGGARG</sequence>
<feature type="region of interest" description="Disordered" evidence="2">
    <location>
        <begin position="1"/>
        <end position="79"/>
    </location>
</feature>
<evidence type="ECO:0000313" key="4">
    <source>
        <dbReference type="EMBL" id="KKQ36534.1"/>
    </source>
</evidence>
<gene>
    <name evidence="4" type="ORF">US54_C0064G0002</name>
</gene>
<evidence type="ECO:0000313" key="5">
    <source>
        <dbReference type="Proteomes" id="UP000034471"/>
    </source>
</evidence>
<reference evidence="4 5" key="1">
    <citation type="journal article" date="2015" name="Nature">
        <title>rRNA introns, odd ribosomes, and small enigmatic genomes across a large radiation of phyla.</title>
        <authorList>
            <person name="Brown C.T."/>
            <person name="Hug L.A."/>
            <person name="Thomas B.C."/>
            <person name="Sharon I."/>
            <person name="Castelle C.J."/>
            <person name="Singh A."/>
            <person name="Wilkins M.J."/>
            <person name="Williams K.H."/>
            <person name="Banfield J.F."/>
        </authorList>
    </citation>
    <scope>NUCLEOTIDE SEQUENCE [LARGE SCALE GENOMIC DNA]</scope>
</reference>
<keyword evidence="3" id="KW-0472">Membrane</keyword>
<feature type="compositionally biased region" description="Basic and acidic residues" evidence="2">
    <location>
        <begin position="47"/>
        <end position="59"/>
    </location>
</feature>
<dbReference type="STRING" id="1618481.US54_C0064G0002"/>
<protein>
    <submittedName>
        <fullName evidence="4">Uncharacterized protein</fullName>
    </submittedName>
</protein>
<keyword evidence="3" id="KW-1133">Transmembrane helix</keyword>
<dbReference type="Proteomes" id="UP000034471">
    <property type="component" value="Unassembled WGS sequence"/>
</dbReference>
<feature type="compositionally biased region" description="Polar residues" evidence="2">
    <location>
        <begin position="1"/>
        <end position="18"/>
    </location>
</feature>
<keyword evidence="1" id="KW-0175">Coiled coil</keyword>
<comment type="caution">
    <text evidence="4">The sequence shown here is derived from an EMBL/GenBank/DDBJ whole genome shotgun (WGS) entry which is preliminary data.</text>
</comment>
<evidence type="ECO:0000256" key="3">
    <source>
        <dbReference type="SAM" id="Phobius"/>
    </source>
</evidence>
<accession>A0A0G0JIC1</accession>
<evidence type="ECO:0000256" key="2">
    <source>
        <dbReference type="SAM" id="MobiDB-lite"/>
    </source>
</evidence>
<feature type="compositionally biased region" description="Low complexity" evidence="2">
    <location>
        <begin position="24"/>
        <end position="44"/>
    </location>
</feature>
<organism evidence="4 5">
    <name type="scientific">Candidatus Roizmanbacteria bacterium GW2011_GWA2_37_7</name>
    <dbReference type="NCBI Taxonomy" id="1618481"/>
    <lineage>
        <taxon>Bacteria</taxon>
        <taxon>Candidatus Roizmaniibacteriota</taxon>
    </lineage>
</organism>
<keyword evidence="3" id="KW-0812">Transmembrane</keyword>
<name>A0A0G0JIC1_9BACT</name>
<dbReference type="AlphaFoldDB" id="A0A0G0JIC1"/>
<proteinExistence type="predicted"/>
<feature type="transmembrane region" description="Helical" evidence="3">
    <location>
        <begin position="452"/>
        <end position="475"/>
    </location>
</feature>
<evidence type="ECO:0000256" key="1">
    <source>
        <dbReference type="SAM" id="Coils"/>
    </source>
</evidence>
<feature type="coiled-coil region" evidence="1">
    <location>
        <begin position="315"/>
        <end position="370"/>
    </location>
</feature>